<accession>A0AAV5U8B3</accession>
<dbReference type="Gene3D" id="3.30.710.10">
    <property type="entry name" value="Potassium Channel Kv1.1, Chain A"/>
    <property type="match status" value="1"/>
</dbReference>
<evidence type="ECO:0000313" key="2">
    <source>
        <dbReference type="EMBL" id="GMT02620.1"/>
    </source>
</evidence>
<dbReference type="SUPFAM" id="SSF54695">
    <property type="entry name" value="POZ domain"/>
    <property type="match status" value="1"/>
</dbReference>
<proteinExistence type="predicted"/>
<gene>
    <name evidence="2" type="ORF">PENTCL1PPCAC_24794</name>
</gene>
<dbReference type="PANTHER" id="PTHR47022">
    <property type="entry name" value="BTB AND MATH DOMAIN-CONTAINING PROTEIN 36-RELATED"/>
    <property type="match status" value="1"/>
</dbReference>
<dbReference type="EMBL" id="BTSX01000005">
    <property type="protein sequence ID" value="GMT02620.1"/>
    <property type="molecule type" value="Genomic_DNA"/>
</dbReference>
<evidence type="ECO:0000313" key="3">
    <source>
        <dbReference type="Proteomes" id="UP001432027"/>
    </source>
</evidence>
<keyword evidence="3" id="KW-1185">Reference proteome</keyword>
<reference evidence="2" key="1">
    <citation type="submission" date="2023-10" db="EMBL/GenBank/DDBJ databases">
        <title>Genome assembly of Pristionchus species.</title>
        <authorList>
            <person name="Yoshida K."/>
            <person name="Sommer R.J."/>
        </authorList>
    </citation>
    <scope>NUCLEOTIDE SEQUENCE</scope>
    <source>
        <strain evidence="2">RS0144</strain>
    </source>
</reference>
<evidence type="ECO:0000259" key="1">
    <source>
        <dbReference type="Pfam" id="PF00651"/>
    </source>
</evidence>
<protein>
    <recommendedName>
        <fullName evidence="1">BTB domain-containing protein</fullName>
    </recommendedName>
</protein>
<feature type="non-terminal residue" evidence="2">
    <location>
        <position position="113"/>
    </location>
</feature>
<comment type="caution">
    <text evidence="2">The sequence shown here is derived from an EMBL/GenBank/DDBJ whole genome shotgun (WGS) entry which is preliminary data.</text>
</comment>
<name>A0AAV5U8B3_9BILA</name>
<dbReference type="InterPro" id="IPR011333">
    <property type="entry name" value="SKP1/BTB/POZ_sf"/>
</dbReference>
<sequence>ENNQDQIEIADVKTKDFIELLNVIYPTQKPINVDIYMTVLSLANRFNVELALDRIEHFLMNTQNVDTAKKMKLAEQYRFDLLMKHCFNSLKTPLDVKYLEYSADFSKLSVTTK</sequence>
<dbReference type="PANTHER" id="PTHR47022:SF1">
    <property type="entry name" value="BTB AND MATH DOMAIN-CONTAINING PROTEIN 36-RELATED"/>
    <property type="match status" value="1"/>
</dbReference>
<organism evidence="2 3">
    <name type="scientific">Pristionchus entomophagus</name>
    <dbReference type="NCBI Taxonomy" id="358040"/>
    <lineage>
        <taxon>Eukaryota</taxon>
        <taxon>Metazoa</taxon>
        <taxon>Ecdysozoa</taxon>
        <taxon>Nematoda</taxon>
        <taxon>Chromadorea</taxon>
        <taxon>Rhabditida</taxon>
        <taxon>Rhabditina</taxon>
        <taxon>Diplogasteromorpha</taxon>
        <taxon>Diplogasteroidea</taxon>
        <taxon>Neodiplogasteridae</taxon>
        <taxon>Pristionchus</taxon>
    </lineage>
</organism>
<feature type="non-terminal residue" evidence="2">
    <location>
        <position position="1"/>
    </location>
</feature>
<feature type="domain" description="BTB" evidence="1">
    <location>
        <begin position="2"/>
        <end position="61"/>
    </location>
</feature>
<dbReference type="InterPro" id="IPR000210">
    <property type="entry name" value="BTB/POZ_dom"/>
</dbReference>
<dbReference type="Pfam" id="PF00651">
    <property type="entry name" value="BTB"/>
    <property type="match status" value="1"/>
</dbReference>
<dbReference type="Proteomes" id="UP001432027">
    <property type="component" value="Unassembled WGS sequence"/>
</dbReference>
<dbReference type="AlphaFoldDB" id="A0AAV5U8B3"/>